<reference evidence="5 6" key="1">
    <citation type="submission" date="2014-03" db="EMBL/GenBank/DDBJ databases">
        <title>Genomics of Bifidobacteria.</title>
        <authorList>
            <person name="Ventura M."/>
            <person name="Milani C."/>
            <person name="Lugli G.A."/>
        </authorList>
    </citation>
    <scope>NUCLEOTIDE SEQUENCE [LARGE SCALE GENOMIC DNA]</scope>
    <source>
        <strain evidence="5 6">DSM 23968</strain>
    </source>
</reference>
<feature type="compositionally biased region" description="Low complexity" evidence="1">
    <location>
        <begin position="87"/>
        <end position="116"/>
    </location>
</feature>
<feature type="compositionally biased region" description="Basic and acidic residues" evidence="1">
    <location>
        <begin position="349"/>
        <end position="358"/>
    </location>
</feature>
<evidence type="ECO:0000256" key="3">
    <source>
        <dbReference type="SAM" id="SignalP"/>
    </source>
</evidence>
<feature type="region of interest" description="Disordered" evidence="1">
    <location>
        <begin position="315"/>
        <end position="366"/>
    </location>
</feature>
<organism evidence="5 6">
    <name type="scientific">Bifidobacterium stellenboschense</name>
    <dbReference type="NCBI Taxonomy" id="762211"/>
    <lineage>
        <taxon>Bacteria</taxon>
        <taxon>Bacillati</taxon>
        <taxon>Actinomycetota</taxon>
        <taxon>Actinomycetes</taxon>
        <taxon>Bifidobacteriales</taxon>
        <taxon>Bifidobacteriaceae</taxon>
        <taxon>Bifidobacterium</taxon>
    </lineage>
</organism>
<dbReference type="RefSeq" id="WP_034527983.1">
    <property type="nucleotide sequence ID" value="NZ_JGZP01000012.1"/>
</dbReference>
<name>A0A087DP78_9BIFI</name>
<dbReference type="STRING" id="762211.BSTEL_0048"/>
<feature type="compositionally biased region" description="Basic and acidic residues" evidence="1">
    <location>
        <begin position="958"/>
        <end position="974"/>
    </location>
</feature>
<evidence type="ECO:0000313" key="5">
    <source>
        <dbReference type="EMBL" id="KFI97328.1"/>
    </source>
</evidence>
<dbReference type="InterPro" id="IPR041033">
    <property type="entry name" value="SpaA_PFL_dom_1"/>
</dbReference>
<dbReference type="eggNOG" id="COG4932">
    <property type="taxonomic scope" value="Bacteria"/>
</dbReference>
<dbReference type="Gene3D" id="2.60.40.1140">
    <property type="entry name" value="Collagen-binding surface protein Cna, B-type domain"/>
    <property type="match status" value="1"/>
</dbReference>
<dbReference type="InterPro" id="IPR038174">
    <property type="entry name" value="Strep_pil_link_sf"/>
</dbReference>
<keyword evidence="3" id="KW-0732">Signal</keyword>
<dbReference type="Pfam" id="PF17802">
    <property type="entry name" value="SpaA"/>
    <property type="match status" value="1"/>
</dbReference>
<feature type="region of interest" description="Disordered" evidence="1">
    <location>
        <begin position="939"/>
        <end position="981"/>
    </location>
</feature>
<feature type="region of interest" description="Disordered" evidence="1">
    <location>
        <begin position="37"/>
        <end position="116"/>
    </location>
</feature>
<gene>
    <name evidence="5" type="ORF">BSTEL_0048</name>
</gene>
<dbReference type="InterPro" id="IPR013783">
    <property type="entry name" value="Ig-like_fold"/>
</dbReference>
<keyword evidence="2" id="KW-0812">Transmembrane</keyword>
<feature type="signal peptide" evidence="3">
    <location>
        <begin position="1"/>
        <end position="32"/>
    </location>
</feature>
<dbReference type="Pfam" id="PF24547">
    <property type="entry name" value="DUF7601"/>
    <property type="match status" value="1"/>
</dbReference>
<dbReference type="InterPro" id="IPR037524">
    <property type="entry name" value="PA14/GLEYA"/>
</dbReference>
<proteinExistence type="predicted"/>
<feature type="domain" description="PA14" evidence="4">
    <location>
        <begin position="443"/>
        <end position="627"/>
    </location>
</feature>
<evidence type="ECO:0000313" key="6">
    <source>
        <dbReference type="Proteomes" id="UP000029004"/>
    </source>
</evidence>
<feature type="chain" id="PRO_5001820245" description="PA14 domain-containing protein" evidence="3">
    <location>
        <begin position="33"/>
        <end position="1659"/>
    </location>
</feature>
<dbReference type="NCBIfam" id="TIGR03786">
    <property type="entry name" value="strep_pil_rpt"/>
    <property type="match status" value="1"/>
</dbReference>
<dbReference type="Proteomes" id="UP000029004">
    <property type="component" value="Unassembled WGS sequence"/>
</dbReference>
<dbReference type="InterPro" id="IPR055382">
    <property type="entry name" value="DUF7601"/>
</dbReference>
<accession>A0A087DP78</accession>
<evidence type="ECO:0000259" key="4">
    <source>
        <dbReference type="PROSITE" id="PS51820"/>
    </source>
</evidence>
<keyword evidence="2" id="KW-1133">Transmembrane helix</keyword>
<dbReference type="GO" id="GO:0005975">
    <property type="term" value="P:carbohydrate metabolic process"/>
    <property type="evidence" value="ECO:0007669"/>
    <property type="project" value="UniProtKB-ARBA"/>
</dbReference>
<evidence type="ECO:0000256" key="1">
    <source>
        <dbReference type="SAM" id="MobiDB-lite"/>
    </source>
</evidence>
<dbReference type="Gene3D" id="2.60.40.3050">
    <property type="match status" value="1"/>
</dbReference>
<dbReference type="EMBL" id="JGZP01000012">
    <property type="protein sequence ID" value="KFI97328.1"/>
    <property type="molecule type" value="Genomic_DNA"/>
</dbReference>
<dbReference type="PROSITE" id="PS51820">
    <property type="entry name" value="PA14"/>
    <property type="match status" value="1"/>
</dbReference>
<comment type="caution">
    <text evidence="5">The sequence shown here is derived from an EMBL/GenBank/DDBJ whole genome shotgun (WGS) entry which is preliminary data.</text>
</comment>
<protein>
    <recommendedName>
        <fullName evidence="4">PA14 domain-containing protein</fullName>
    </recommendedName>
</protein>
<dbReference type="OrthoDB" id="9816455at2"/>
<keyword evidence="6" id="KW-1185">Reference proteome</keyword>
<dbReference type="Gene3D" id="2.60.40.10">
    <property type="entry name" value="Immunoglobulins"/>
    <property type="match status" value="2"/>
</dbReference>
<feature type="transmembrane region" description="Helical" evidence="2">
    <location>
        <begin position="1630"/>
        <end position="1649"/>
    </location>
</feature>
<keyword evidence="2" id="KW-0472">Membrane</keyword>
<feature type="compositionally biased region" description="Polar residues" evidence="1">
    <location>
        <begin position="39"/>
        <end position="65"/>
    </location>
</feature>
<sequence length="1659" mass="178321">MLKQVRRQIILVVSLLVAVAMLVAMIPGVAQAAPATAADGTSQNQDSSAATGSTGQDASSSAPTNGGSQDSTGTSAGDGTTGGNAGTGAADGTQQNGSAPAAKSKNAPAPAAADGDTVSFSGTTHLFLNDDGQWQVDTDVTDKATLKNQLAFWQIGGDLFNGNYNDRTLIVTSTVGGTKHEYQLNYWDMQPGDYGADQNATHYYGSYTIYAHVPDDQNPVLPAQYTDNKIPILVKFKFDKPGAGADADTLKANRIDTLQPANTTVNLFDYWLQNQDSWDYNDYDVQHIENAGINNGHSLRFRRWGTNGRDSNPINAWTGTAGDPYRSKDGNGIVSDTLGADGYPTLTKDSSDKDKQGKNPESLNYLFDASGRNGKASYPDVKNLFSLKDGYYTFDSAKNFAEYDQAENSFHVYNKGAITAGNTRDENGTPMYNFFPFVKASDVFKADGKGGIEYDKDWVNRTPNTGSDGNAGVFSENVNVNHYFGMTMETKFSQKFNGHTGSDEKTPVKYEFSGDDDVWVYIDGVLVTDLGGIHNRDGFAIDFSTGKITVTKHDMGDGKDKQFEATTLKKQFKAAGVDVSNWESDTLPNNSRHTLKFFYMERGNTDSNCSLKFNLFDIPENSVKKIDQYGDPVKGAGFAFYTAYSDYTTDSGQLPFTSGVTDENGVFNLTDPTTGESRSLSSLKENNVKYIVAKETGVPDGYRRAGTDSAHIAVKSTPVPGAADKNVTYTYLESANPYDSGVQTVTGANVEVPSGDHANTVLSQDEKQNGKPVEYSLKDGYLFGVVFTKDGDAWKPITGDTEHGWKTWGSVGELINKTTVPIATIGDTGKWHMDFDELPGDIESYDFLGIHTGSDPKYLYRIEYYYTNQKPQPGGNFTGDLKKVDFSSFSYQLSSTIYVSNIENTIAVQKLGADGKPLADADTNPAVFSIYKDENVAKDAAGNPTGPADGAQPYATMKTRDLSKKNGDAVDRKSAAMFPEPGSGRRLSNGTYYVKETKAPEGYGLNDRWTKIIVNGNGVFADAGTADDDVKVQVGLGGIVKSMYTNVDGVNGNTLQDMIVDLKNADTASMNGELAKEDQAAADANATNTTNTNGDVPNFLYGVHTGSGVDYRTEGTYDADYNVGGVQLKQGQAFRELKSAHYYHFINTATPEASWFPELANSNGDTEHLTYAYRDPDTARSSSWSGFMGGLKDADVKAHLSYAGLDSSNAIFEYAQNTKDGKHLYENDADYPDAFVTDEGFPVLSVTQNYKDAKHGITSDGKQKVTGRELSGLFSGMTTIQVTDNGIAPLKISNVVVDLKNNAKKAGADGTLPNPKPEAEFGFTITLKPGKGLPNVHNAYTYRVCTFTGTDPTQYASQQCDDPGSHTLELKAAAGARKAKAAAASGAKTGTLTLKDGEIAVFDELPASADYTMEETGIPQPFYQKEVKAEDDATKIENGVASGATKEKENRHAHFVNTFGVTAQPGVAKKVEGAKWKSADGDFRFTLTRGSSPDATTAPVYRYKDAAKGTVEALTDAGLSASTTGDIAKNATQNVDFPELVFNQTGTYVFKVAESTENKPQGWKYDTTHVNGTVKATVTVTVEQTPGQKPQATLIYGEGASASGNRTTFVNAFASVSSLPFTGGDATARTWLIVGGIAVIAAALAAALVDRYRQRQHLA</sequence>
<feature type="compositionally biased region" description="Low complexity" evidence="1">
    <location>
        <begin position="66"/>
        <end position="78"/>
    </location>
</feature>
<evidence type="ECO:0000256" key="2">
    <source>
        <dbReference type="SAM" id="Phobius"/>
    </source>
</evidence>
<dbReference type="InterPro" id="IPR022464">
    <property type="entry name" value="Strep_pil_isopept_link"/>
</dbReference>